<feature type="region of interest" description="Disordered" evidence="1">
    <location>
        <begin position="101"/>
        <end position="182"/>
    </location>
</feature>
<feature type="region of interest" description="Disordered" evidence="1">
    <location>
        <begin position="258"/>
        <end position="331"/>
    </location>
</feature>
<accession>A0AAP2D5W6</accession>
<feature type="compositionally biased region" description="Low complexity" evidence="1">
    <location>
        <begin position="144"/>
        <end position="155"/>
    </location>
</feature>
<keyword evidence="3" id="KW-1185">Reference proteome</keyword>
<comment type="caution">
    <text evidence="2">The sequence shown here is derived from an EMBL/GenBank/DDBJ whole genome shotgun (WGS) entry which is preliminary data.</text>
</comment>
<reference evidence="2 3" key="1">
    <citation type="submission" date="2021-05" db="EMBL/GenBank/DDBJ databases">
        <title>A Polyphasic approach of four new species of the genus Ohtaekwangia: Ohtaekwangia histidinii sp. nov., Ohtaekwangia cretensis sp. nov., Ohtaekwangia indiensis sp. nov., Ohtaekwangia reichenbachii sp. nov. from diverse environment.</title>
        <authorList>
            <person name="Octaviana S."/>
        </authorList>
    </citation>
    <scope>NUCLEOTIDE SEQUENCE [LARGE SCALE GENOMIC DNA]</scope>
    <source>
        <strain evidence="2 3">PWU37</strain>
    </source>
</reference>
<sequence length="639" mass="69755">MPEMSDKELDKLFQEAASGLEPAYDPQDWEMLRARLDGDDKAAFVRRVTLRILVGAMLLSSVWSTWQGDTKTSFQEAAVVETTTLLSADTDTALARTVPAHREDAGAQAQDLSETTMEGLPNTAADTREGTVRSSATDTTPEETAAQALTANTTARSRVAADHTTTTPNATGPDRVSPGDKNKAEEAGLEVTNQHRRVQRQTAVATSEENNTIDHTDRTGQVNAKQGKSATSVSNQRDSLSAVRRVAGRPVDAAVNKGTVDSEQSKITTGTTRIADAKDHAVGGVKEEDNDGAHREAAGREVSKEGQATAPVKDQENEQKPAANAVTNNNKLVVGVQADEKDKGLYPETQETVRYRQNETDTAQALNRDRQAGEAEVDVYVREKDNVIGVNGPPMRKRNKGETISGKESLVAAVQQDSTHVKEGEKKDTAPVAEVQEEVAKQDEVKLSRWYIKLPVSPDFSTVGYTRPGKPGINLGLLVEFMPVTRIGISTGAIWSRKIYTSKNPEKTYGSGPYQVKADWLDGECRVLDLPLNVTYYIRPAARTNFSITAGVSSYIMLSEDYTYGVKGPAKDYIYNERFTRKNNDWASMLNLSIGIQHRLSRRFLVQAEPFLKAPLSGVGEGKVDLVSSGVFFSLKYQL</sequence>
<gene>
    <name evidence="2" type="ORF">KK078_05040</name>
</gene>
<feature type="compositionally biased region" description="Basic and acidic residues" evidence="1">
    <location>
        <begin position="275"/>
        <end position="304"/>
    </location>
</feature>
<evidence type="ECO:0008006" key="4">
    <source>
        <dbReference type="Google" id="ProtNLM"/>
    </source>
</evidence>
<feature type="region of interest" description="Disordered" evidence="1">
    <location>
        <begin position="202"/>
        <end position="240"/>
    </location>
</feature>
<feature type="compositionally biased region" description="Polar residues" evidence="1">
    <location>
        <begin position="219"/>
        <end position="239"/>
    </location>
</feature>
<evidence type="ECO:0000256" key="1">
    <source>
        <dbReference type="SAM" id="MobiDB-lite"/>
    </source>
</evidence>
<dbReference type="RefSeq" id="WP_254089159.1">
    <property type="nucleotide sequence ID" value="NZ_JAHESC010000005.1"/>
</dbReference>
<evidence type="ECO:0000313" key="3">
    <source>
        <dbReference type="Proteomes" id="UP001319180"/>
    </source>
</evidence>
<dbReference type="Proteomes" id="UP001319180">
    <property type="component" value="Unassembled WGS sequence"/>
</dbReference>
<evidence type="ECO:0000313" key="2">
    <source>
        <dbReference type="EMBL" id="MBT1685908.1"/>
    </source>
</evidence>
<proteinExistence type="predicted"/>
<dbReference type="EMBL" id="JAHESC010000005">
    <property type="protein sequence ID" value="MBT1685908.1"/>
    <property type="molecule type" value="Genomic_DNA"/>
</dbReference>
<dbReference type="AlphaFoldDB" id="A0AAP2D5W6"/>
<protein>
    <recommendedName>
        <fullName evidence="4">Outer membrane protein beta-barrel domain-containing protein</fullName>
    </recommendedName>
</protein>
<name>A0AAP2D5W6_9BACT</name>
<feature type="compositionally biased region" description="Polar residues" evidence="1">
    <location>
        <begin position="259"/>
        <end position="272"/>
    </location>
</feature>
<organism evidence="2 3">
    <name type="scientific">Dawidia soli</name>
    <dbReference type="NCBI Taxonomy" id="2782352"/>
    <lineage>
        <taxon>Bacteria</taxon>
        <taxon>Pseudomonadati</taxon>
        <taxon>Bacteroidota</taxon>
        <taxon>Cytophagia</taxon>
        <taxon>Cytophagales</taxon>
        <taxon>Chryseotaleaceae</taxon>
        <taxon>Dawidia</taxon>
    </lineage>
</organism>